<dbReference type="STRING" id="81408.B4119_4065"/>
<accession>A0A150M1X8</accession>
<dbReference type="RefSeq" id="WP_201028861.1">
    <property type="nucleotide sequence ID" value="NZ_CP040553.1"/>
</dbReference>
<protein>
    <submittedName>
        <fullName evidence="1">Uncharacterized protein</fullName>
    </submittedName>
</protein>
<comment type="caution">
    <text evidence="1">The sequence shown here is derived from an EMBL/GenBank/DDBJ whole genome shotgun (WGS) entry which is preliminary data.</text>
</comment>
<dbReference type="PATRIC" id="fig|81408.3.peg.2167"/>
<dbReference type="GeneID" id="301194940"/>
<dbReference type="AlphaFoldDB" id="A0A150M1X8"/>
<dbReference type="EMBL" id="LQYS01000020">
    <property type="protein sequence ID" value="KYD18538.1"/>
    <property type="molecule type" value="Genomic_DNA"/>
</dbReference>
<organism evidence="1 2">
    <name type="scientific">Saccharococcus caldoxylosilyticus</name>
    <dbReference type="NCBI Taxonomy" id="81408"/>
    <lineage>
        <taxon>Bacteria</taxon>
        <taxon>Bacillati</taxon>
        <taxon>Bacillota</taxon>
        <taxon>Bacilli</taxon>
        <taxon>Bacillales</taxon>
        <taxon>Anoxybacillaceae</taxon>
        <taxon>Saccharococcus</taxon>
    </lineage>
</organism>
<dbReference type="Proteomes" id="UP000075455">
    <property type="component" value="Unassembled WGS sequence"/>
</dbReference>
<reference evidence="1 2" key="1">
    <citation type="submission" date="2016-01" db="EMBL/GenBank/DDBJ databases">
        <title>Draft Genome Sequences of Seven Thermophilic Sporeformers Isolated from Foods.</title>
        <authorList>
            <person name="Berendsen E.M."/>
            <person name="Wells-Bennik M.H."/>
            <person name="Krawcyk A.O."/>
            <person name="De Jong A."/>
            <person name="Holsappel S."/>
            <person name="Eijlander R.T."/>
            <person name="Kuipers O.P."/>
        </authorList>
    </citation>
    <scope>NUCLEOTIDE SEQUENCE [LARGE SCALE GENOMIC DNA]</scope>
    <source>
        <strain evidence="1 2">B4119</strain>
    </source>
</reference>
<dbReference type="Gene3D" id="3.40.50.150">
    <property type="entry name" value="Vaccinia Virus protein VP39"/>
    <property type="match status" value="1"/>
</dbReference>
<proteinExistence type="predicted"/>
<sequence>MNNLCVLLLIITHHLINIEDIKPFMESHGFETLNLIGSTNIGAALSPEQWEYWKNRGEHEFTQLIDLLKETATNPYVFGISTHLLYIGRKK</sequence>
<name>A0A150M1X8_9BACL</name>
<gene>
    <name evidence="1" type="ORF">B4119_4065</name>
</gene>
<dbReference type="InterPro" id="IPR029063">
    <property type="entry name" value="SAM-dependent_MTases_sf"/>
</dbReference>
<evidence type="ECO:0000313" key="2">
    <source>
        <dbReference type="Proteomes" id="UP000075455"/>
    </source>
</evidence>
<evidence type="ECO:0000313" key="1">
    <source>
        <dbReference type="EMBL" id="KYD18538.1"/>
    </source>
</evidence>